<feature type="compositionally biased region" description="Low complexity" evidence="10">
    <location>
        <begin position="603"/>
        <end position="612"/>
    </location>
</feature>
<dbReference type="SUPFAM" id="SSF53067">
    <property type="entry name" value="Actin-like ATPase domain"/>
    <property type="match status" value="2"/>
</dbReference>
<dbReference type="InterPro" id="IPR029048">
    <property type="entry name" value="HSP70_C_sf"/>
</dbReference>
<keyword evidence="9" id="KW-0175">Coiled coil</keyword>
<dbReference type="NCBIfam" id="NF001413">
    <property type="entry name" value="PRK00290.1"/>
    <property type="match status" value="1"/>
</dbReference>
<evidence type="ECO:0000256" key="5">
    <source>
        <dbReference type="ARBA" id="ARBA00022840"/>
    </source>
</evidence>
<keyword evidence="5 7" id="KW-0067">ATP-binding</keyword>
<evidence type="ECO:0000313" key="12">
    <source>
        <dbReference type="Proteomes" id="UP000637769"/>
    </source>
</evidence>
<dbReference type="PRINTS" id="PR00301">
    <property type="entry name" value="HEATSHOCK70"/>
</dbReference>
<evidence type="ECO:0000256" key="6">
    <source>
        <dbReference type="ARBA" id="ARBA00023016"/>
    </source>
</evidence>
<keyword evidence="12" id="KW-1185">Reference proteome</keyword>
<feature type="coiled-coil region" evidence="9">
    <location>
        <begin position="247"/>
        <end position="274"/>
    </location>
</feature>
<dbReference type="SUPFAM" id="SSF100920">
    <property type="entry name" value="Heat shock protein 70kD (HSP70), peptide-binding domain"/>
    <property type="match status" value="1"/>
</dbReference>
<evidence type="ECO:0000256" key="4">
    <source>
        <dbReference type="ARBA" id="ARBA00022741"/>
    </source>
</evidence>
<dbReference type="HAMAP" id="MF_00332">
    <property type="entry name" value="DnaK"/>
    <property type="match status" value="1"/>
</dbReference>
<keyword evidence="3 7" id="KW-0597">Phosphoprotein</keyword>
<feature type="coiled-coil region" evidence="9">
    <location>
        <begin position="511"/>
        <end position="540"/>
    </location>
</feature>
<dbReference type="InterPro" id="IPR012725">
    <property type="entry name" value="Chaperone_DnaK"/>
</dbReference>
<comment type="similarity">
    <text evidence="1 7 8">Belongs to the heat shock protein 70 family.</text>
</comment>
<feature type="compositionally biased region" description="Acidic residues" evidence="10">
    <location>
        <begin position="620"/>
        <end position="634"/>
    </location>
</feature>
<dbReference type="Gene3D" id="2.60.34.10">
    <property type="entry name" value="Substrate Binding Domain Of DNAk, Chain A, domain 1"/>
    <property type="match status" value="1"/>
</dbReference>
<gene>
    <name evidence="7 11" type="primary">dnaK</name>
    <name evidence="11" type="ORF">GCM10007207_25040</name>
</gene>
<dbReference type="PROSITE" id="PS01036">
    <property type="entry name" value="HSP70_3"/>
    <property type="match status" value="1"/>
</dbReference>
<comment type="function">
    <text evidence="7">Acts as a chaperone.</text>
</comment>
<dbReference type="PROSITE" id="PS00297">
    <property type="entry name" value="HSP70_1"/>
    <property type="match status" value="1"/>
</dbReference>
<dbReference type="Gene3D" id="1.20.1270.10">
    <property type="match status" value="1"/>
</dbReference>
<accession>A0ABQ1MDV4</accession>
<feature type="modified residue" description="Phosphothreonine; by autocatalysis" evidence="7">
    <location>
        <position position="198"/>
    </location>
</feature>
<keyword evidence="7" id="KW-0143">Chaperone</keyword>
<protein>
    <recommendedName>
        <fullName evidence="2 7">Chaperone protein DnaK</fullName>
    </recommendedName>
    <alternativeName>
        <fullName evidence="7">HSP70</fullName>
    </alternativeName>
    <alternativeName>
        <fullName evidence="7">Heat shock 70 kDa protein</fullName>
    </alternativeName>
    <alternativeName>
        <fullName evidence="7">Heat shock protein 70</fullName>
    </alternativeName>
</protein>
<reference evidence="12" key="1">
    <citation type="journal article" date="2019" name="Int. J. Syst. Evol. Microbiol.">
        <title>The Global Catalogue of Microorganisms (GCM) 10K type strain sequencing project: providing services to taxonomists for standard genome sequencing and annotation.</title>
        <authorList>
            <consortium name="The Broad Institute Genomics Platform"/>
            <consortium name="The Broad Institute Genome Sequencing Center for Infectious Disease"/>
            <person name="Wu L."/>
            <person name="Ma J."/>
        </authorList>
    </citation>
    <scope>NUCLEOTIDE SEQUENCE [LARGE SCALE GENOMIC DNA]</scope>
    <source>
        <strain evidence="12">CCM 7132</strain>
    </source>
</reference>
<feature type="region of interest" description="Disordered" evidence="10">
    <location>
        <begin position="602"/>
        <end position="634"/>
    </location>
</feature>
<evidence type="ECO:0000256" key="3">
    <source>
        <dbReference type="ARBA" id="ARBA00022553"/>
    </source>
</evidence>
<comment type="induction">
    <text evidence="7">By stress conditions e.g. heat shock.</text>
</comment>
<dbReference type="InterPro" id="IPR043129">
    <property type="entry name" value="ATPase_NBD"/>
</dbReference>
<evidence type="ECO:0000313" key="11">
    <source>
        <dbReference type="EMBL" id="GGC38531.1"/>
    </source>
</evidence>
<dbReference type="PANTHER" id="PTHR19375">
    <property type="entry name" value="HEAT SHOCK PROTEIN 70KDA"/>
    <property type="match status" value="1"/>
</dbReference>
<evidence type="ECO:0000256" key="9">
    <source>
        <dbReference type="SAM" id="Coils"/>
    </source>
</evidence>
<dbReference type="RefSeq" id="WP_188427163.1">
    <property type="nucleotide sequence ID" value="NZ_BMCH01000007.1"/>
</dbReference>
<organism evidence="11 12">
    <name type="scientific">Asaia siamensis</name>
    <dbReference type="NCBI Taxonomy" id="110479"/>
    <lineage>
        <taxon>Bacteria</taxon>
        <taxon>Pseudomonadati</taxon>
        <taxon>Pseudomonadota</taxon>
        <taxon>Alphaproteobacteria</taxon>
        <taxon>Acetobacterales</taxon>
        <taxon>Acetobacteraceae</taxon>
        <taxon>Asaia</taxon>
    </lineage>
</organism>
<dbReference type="EMBL" id="BMCH01000007">
    <property type="protein sequence ID" value="GGC38531.1"/>
    <property type="molecule type" value="Genomic_DNA"/>
</dbReference>
<dbReference type="Gene3D" id="3.30.420.40">
    <property type="match status" value="2"/>
</dbReference>
<evidence type="ECO:0000256" key="7">
    <source>
        <dbReference type="HAMAP-Rule" id="MF_00332"/>
    </source>
</evidence>
<evidence type="ECO:0000256" key="1">
    <source>
        <dbReference type="ARBA" id="ARBA00007381"/>
    </source>
</evidence>
<dbReference type="SUPFAM" id="SSF100934">
    <property type="entry name" value="Heat shock protein 70kD (HSP70), C-terminal subdomain"/>
    <property type="match status" value="1"/>
</dbReference>
<proteinExistence type="evidence at transcript level"/>
<evidence type="ECO:0000256" key="10">
    <source>
        <dbReference type="SAM" id="MobiDB-lite"/>
    </source>
</evidence>
<keyword evidence="4 7" id="KW-0547">Nucleotide-binding</keyword>
<name>A0ABQ1MDV4_9PROT</name>
<dbReference type="Proteomes" id="UP000637769">
    <property type="component" value="Unassembled WGS sequence"/>
</dbReference>
<comment type="caution">
    <text evidence="11">The sequence shown here is derived from an EMBL/GenBank/DDBJ whole genome shotgun (WGS) entry which is preliminary data.</text>
</comment>
<dbReference type="PROSITE" id="PS00329">
    <property type="entry name" value="HSP70_2"/>
    <property type="match status" value="1"/>
</dbReference>
<dbReference type="CDD" id="cd11733">
    <property type="entry name" value="ASKHA_NBD_HSP70_HSPA9"/>
    <property type="match status" value="1"/>
</dbReference>
<evidence type="ECO:0000256" key="2">
    <source>
        <dbReference type="ARBA" id="ARBA00014415"/>
    </source>
</evidence>
<dbReference type="InterPro" id="IPR029047">
    <property type="entry name" value="HSP70_peptide-bd_sf"/>
</dbReference>
<keyword evidence="6 7" id="KW-0346">Stress response</keyword>
<evidence type="ECO:0000256" key="8">
    <source>
        <dbReference type="RuleBase" id="RU003322"/>
    </source>
</evidence>
<dbReference type="InterPro" id="IPR018181">
    <property type="entry name" value="Heat_shock_70_CS"/>
</dbReference>
<dbReference type="Gene3D" id="3.90.640.10">
    <property type="entry name" value="Actin, Chain A, domain 4"/>
    <property type="match status" value="1"/>
</dbReference>
<dbReference type="InterPro" id="IPR013126">
    <property type="entry name" value="Hsp_70_fam"/>
</dbReference>
<sequence length="634" mass="67868">MSKVIGIDLGTTNSCVAIREGDETKVIENSEGARTTPSMVAFTANGERLVGQAAKRQAVTNPSDTLYAVKRLIGRRYDDPTVTKDKEMVPYEIVRGDNGDAWVRARGENYAPSQISAFVLGKMKETAEAYLGETVSQAVITVPAYFNDAQRQATRDAGRIAGLEVLRIINEPTAAALAYGLGKRDSGTVAVYDLGGGTFDVSILEISDGVIEVKSTNGDTFLGGEDFDNRIIGYLADEFKRDQGIDLRGDKLALQRLKEAAEKAKIELSSSKETEINLPFITADASGPKHLVVKLSRAKLESLVDDLVQRTLGPCRAALKDASVTPAEIDEVILVGGMTRMPKVIETVKQFFGKEPARNVNPDEVVAIGAAVQGAVLKGDVKDVLLLDVTPLSLGIETLGGVFTRLIDRNTTIPTKKSQTFSTAEDNQNAVTIKVYQGEREMAADNKLLGNFDLTGIAPAPRGVPQIEVTFDIDANGIVNVSAKDKATNKEQQIKIQASGGLNDADIDRMVKEAEANATADKAKREMVEQRNSAEALIHQTEKSLTEAGDKVPAADKTEAEAAVAATREAMNGTDLEALKSATERLTQAAMKIGQAVYAQSQAEEGAAGGEAHAAKDENVVDADFEDVDDSKKH</sequence>
<dbReference type="NCBIfam" id="NF003520">
    <property type="entry name" value="PRK05183.1"/>
    <property type="match status" value="1"/>
</dbReference>
<dbReference type="Pfam" id="PF00012">
    <property type="entry name" value="HSP70"/>
    <property type="match status" value="1"/>
</dbReference>
<dbReference type="NCBIfam" id="TIGR02350">
    <property type="entry name" value="prok_dnaK"/>
    <property type="match status" value="1"/>
</dbReference>